<evidence type="ECO:0000313" key="3">
    <source>
        <dbReference type="Proteomes" id="UP000315164"/>
    </source>
</evidence>
<dbReference type="Proteomes" id="UP000318394">
    <property type="component" value="Unassembled WGS sequence"/>
</dbReference>
<gene>
    <name evidence="2" type="ORF">FEA53_11760</name>
    <name evidence="1" type="ORF">FEB89_11140</name>
</gene>
<name>A0A547ACW2_MANHA</name>
<proteinExistence type="predicted"/>
<evidence type="ECO:0000313" key="1">
    <source>
        <dbReference type="EMBL" id="TRB35384.1"/>
    </source>
</evidence>
<dbReference type="OrthoDB" id="6182045at2"/>
<evidence type="ECO:0000313" key="2">
    <source>
        <dbReference type="EMBL" id="TRB72594.1"/>
    </source>
</evidence>
<sequence length="192" mass="22236">MIEFDQIDDSFYHFPFRPRPGDTSSDTATPCIGGVDLVSNPEKVELIPEAAHSPMLKKLLTDLNTPNSKLLTLGCAYWAHKDNRDTSYAYLEFSFREHSVATNLEFIRSIDEQFEQFLQENKKQLSIEFSVPEQAFDIVSQALFWSIRPFSYFGSEERILIYFQAGSPRHQDLEIFLDLLHRFLTEYLVVPA</sequence>
<keyword evidence="4" id="KW-1185">Reference proteome</keyword>
<comment type="caution">
    <text evidence="2">The sequence shown here is derived from an EMBL/GenBank/DDBJ whole genome shotgun (WGS) entry which is preliminary data.</text>
</comment>
<accession>A0A547ACW2</accession>
<organism evidence="2 3">
    <name type="scientific">Mannheimia haemolytica</name>
    <name type="common">Pasteurella haemolytica</name>
    <dbReference type="NCBI Taxonomy" id="75985"/>
    <lineage>
        <taxon>Bacteria</taxon>
        <taxon>Pseudomonadati</taxon>
        <taxon>Pseudomonadota</taxon>
        <taxon>Gammaproteobacteria</taxon>
        <taxon>Pasteurellales</taxon>
        <taxon>Pasteurellaceae</taxon>
        <taxon>Mannheimia</taxon>
    </lineage>
</organism>
<dbReference type="RefSeq" id="WP_006252253.1">
    <property type="nucleotide sequence ID" value="NZ_CP017484.1"/>
</dbReference>
<dbReference type="EMBL" id="VAJB01000034">
    <property type="protein sequence ID" value="TRB72594.1"/>
    <property type="molecule type" value="Genomic_DNA"/>
</dbReference>
<reference evidence="3 4" key="1">
    <citation type="journal article" date="2019" name="Vet. Microbiol.">
        <title>Genetic characterization of susceptible and multi-drug resistant Mannheimia haemolytica isolated from high-risk stocker calves prior to and after antimicrobial metaphylaxis.</title>
        <authorList>
            <person name="Snyder E.R."/>
            <person name="Alvarez-Narvaez S."/>
            <person name="Credille B.C."/>
        </authorList>
    </citation>
    <scope>NUCLEOTIDE SEQUENCE [LARGE SCALE GENOMIC DNA]</scope>
    <source>
        <strain evidence="2 3">UGA-R5-128-1</strain>
        <strain evidence="1 4">UGA-R7-163-1</strain>
    </source>
</reference>
<dbReference type="Proteomes" id="UP000315164">
    <property type="component" value="Unassembled WGS sequence"/>
</dbReference>
<dbReference type="AlphaFoldDB" id="A0A547ACW2"/>
<evidence type="ECO:0000313" key="4">
    <source>
        <dbReference type="Proteomes" id="UP000318394"/>
    </source>
</evidence>
<dbReference type="EMBL" id="VAJI01000030">
    <property type="protein sequence ID" value="TRB35384.1"/>
    <property type="molecule type" value="Genomic_DNA"/>
</dbReference>
<protein>
    <submittedName>
        <fullName evidence="2">Uncharacterized protein</fullName>
    </submittedName>
</protein>